<dbReference type="Gene3D" id="2.60.120.10">
    <property type="entry name" value="Jelly Rolls"/>
    <property type="match status" value="1"/>
</dbReference>
<feature type="domain" description="Cupin type-2" evidence="1">
    <location>
        <begin position="36"/>
        <end position="102"/>
    </location>
</feature>
<dbReference type="OrthoDB" id="5145129at2"/>
<dbReference type="Proteomes" id="UP000327000">
    <property type="component" value="Unassembled WGS sequence"/>
</dbReference>
<dbReference type="RefSeq" id="WP_004950734.1">
    <property type="nucleotide sequence ID" value="NZ_VOKX01000014.1"/>
</dbReference>
<evidence type="ECO:0000313" key="3">
    <source>
        <dbReference type="Proteomes" id="UP000327000"/>
    </source>
</evidence>
<dbReference type="InterPro" id="IPR014710">
    <property type="entry name" value="RmlC-like_jellyroll"/>
</dbReference>
<dbReference type="SUPFAM" id="SSF51182">
    <property type="entry name" value="RmlC-like cupins"/>
    <property type="match status" value="1"/>
</dbReference>
<gene>
    <name evidence="2" type="ORF">FRZ00_09190</name>
</gene>
<dbReference type="EMBL" id="VOKX01000014">
    <property type="protein sequence ID" value="KAB7848464.1"/>
    <property type="molecule type" value="Genomic_DNA"/>
</dbReference>
<proteinExistence type="predicted"/>
<protein>
    <submittedName>
        <fullName evidence="2">Cupin domain-containing protein</fullName>
    </submittedName>
</protein>
<dbReference type="InterPro" id="IPR013096">
    <property type="entry name" value="Cupin_2"/>
</dbReference>
<reference evidence="2 3" key="1">
    <citation type="journal article" date="2019" name="Microb. Cell Fact.">
        <title>Exploring novel herbicidin analogues by transcriptional regulator overexpression and MS/MS molecular networking.</title>
        <authorList>
            <person name="Shi Y."/>
            <person name="Gu R."/>
            <person name="Li Y."/>
            <person name="Wang X."/>
            <person name="Ren W."/>
            <person name="Li X."/>
            <person name="Wang L."/>
            <person name="Xie Y."/>
            <person name="Hong B."/>
        </authorList>
    </citation>
    <scope>NUCLEOTIDE SEQUENCE [LARGE SCALE GENOMIC DNA]</scope>
    <source>
        <strain evidence="2 3">US-43</strain>
    </source>
</reference>
<name>A0A5N5WB80_STRMB</name>
<dbReference type="Pfam" id="PF07883">
    <property type="entry name" value="Cupin_2"/>
    <property type="match status" value="1"/>
</dbReference>
<organism evidence="2 3">
    <name type="scientific">Streptomyces mobaraensis</name>
    <name type="common">Streptoverticillium mobaraense</name>
    <dbReference type="NCBI Taxonomy" id="35621"/>
    <lineage>
        <taxon>Bacteria</taxon>
        <taxon>Bacillati</taxon>
        <taxon>Actinomycetota</taxon>
        <taxon>Actinomycetes</taxon>
        <taxon>Kitasatosporales</taxon>
        <taxon>Streptomycetaceae</taxon>
        <taxon>Streptomyces</taxon>
    </lineage>
</organism>
<comment type="caution">
    <text evidence="2">The sequence shown here is derived from an EMBL/GenBank/DDBJ whole genome shotgun (WGS) entry which is preliminary data.</text>
</comment>
<dbReference type="InterPro" id="IPR011051">
    <property type="entry name" value="RmlC_Cupin_sf"/>
</dbReference>
<accession>A0A5N5WB80</accession>
<keyword evidence="3" id="KW-1185">Reference proteome</keyword>
<evidence type="ECO:0000259" key="1">
    <source>
        <dbReference type="Pfam" id="PF07883"/>
    </source>
</evidence>
<dbReference type="AlphaFoldDB" id="A0A5N5WB80"/>
<sequence length="125" mass="12751">MHAITPSPDRTTTTPNAVMTHLAAPSVGSAELSTWRVRMEAGAAGPEHVMDREQVWTVLSGALSFTADGTTTTVPAGGAAVLPPGVLRQVRAADDAGAEAIVAMRADGQVSIPGQPGSRALPWAV</sequence>
<evidence type="ECO:0000313" key="2">
    <source>
        <dbReference type="EMBL" id="KAB7848464.1"/>
    </source>
</evidence>